<proteinExistence type="predicted"/>
<accession>A0ABQ2D6L5</accession>
<evidence type="ECO:0000256" key="1">
    <source>
        <dbReference type="SAM" id="MobiDB-lite"/>
    </source>
</evidence>
<keyword evidence="3" id="KW-1185">Reference proteome</keyword>
<name>A0ABQ2D6L5_9MICC</name>
<sequence>MSTHRNIPDKQEQEAELAADLEATWQEESPSTAKTTKFADEVDGELGTREGV</sequence>
<dbReference type="RefSeq" id="WP_170947760.1">
    <property type="nucleotide sequence ID" value="NZ_BMKX01000001.1"/>
</dbReference>
<feature type="compositionally biased region" description="Polar residues" evidence="1">
    <location>
        <begin position="26"/>
        <end position="35"/>
    </location>
</feature>
<dbReference type="Proteomes" id="UP000606115">
    <property type="component" value="Unassembled WGS sequence"/>
</dbReference>
<protein>
    <submittedName>
        <fullName evidence="2">Uncharacterized protein</fullName>
    </submittedName>
</protein>
<organism evidence="2 3">
    <name type="scientific">Glutamicibacter ardleyensis</name>
    <dbReference type="NCBI Taxonomy" id="225894"/>
    <lineage>
        <taxon>Bacteria</taxon>
        <taxon>Bacillati</taxon>
        <taxon>Actinomycetota</taxon>
        <taxon>Actinomycetes</taxon>
        <taxon>Micrococcales</taxon>
        <taxon>Micrococcaceae</taxon>
        <taxon>Glutamicibacter</taxon>
    </lineage>
</organism>
<gene>
    <name evidence="2" type="ORF">GCM10007173_03140</name>
</gene>
<evidence type="ECO:0000313" key="3">
    <source>
        <dbReference type="Proteomes" id="UP000606115"/>
    </source>
</evidence>
<comment type="caution">
    <text evidence="2">The sequence shown here is derived from an EMBL/GenBank/DDBJ whole genome shotgun (WGS) entry which is preliminary data.</text>
</comment>
<dbReference type="GeneID" id="303302729"/>
<reference evidence="3" key="1">
    <citation type="journal article" date="2019" name="Int. J. Syst. Evol. Microbiol.">
        <title>The Global Catalogue of Microorganisms (GCM) 10K type strain sequencing project: providing services to taxonomists for standard genome sequencing and annotation.</title>
        <authorList>
            <consortium name="The Broad Institute Genomics Platform"/>
            <consortium name="The Broad Institute Genome Sequencing Center for Infectious Disease"/>
            <person name="Wu L."/>
            <person name="Ma J."/>
        </authorList>
    </citation>
    <scope>NUCLEOTIDE SEQUENCE [LARGE SCALE GENOMIC DNA]</scope>
    <source>
        <strain evidence="3">CGMCC 1.3685</strain>
    </source>
</reference>
<feature type="region of interest" description="Disordered" evidence="1">
    <location>
        <begin position="24"/>
        <end position="52"/>
    </location>
</feature>
<evidence type="ECO:0000313" key="2">
    <source>
        <dbReference type="EMBL" id="GGJ47867.1"/>
    </source>
</evidence>
<dbReference type="EMBL" id="BMKX01000001">
    <property type="protein sequence ID" value="GGJ47867.1"/>
    <property type="molecule type" value="Genomic_DNA"/>
</dbReference>